<keyword evidence="2" id="KW-0238">DNA-binding</keyword>
<dbReference type="AlphaFoldDB" id="A0A1Z2XTC3"/>
<dbReference type="GO" id="GO:0003700">
    <property type="term" value="F:DNA-binding transcription factor activity"/>
    <property type="evidence" value="ECO:0007669"/>
    <property type="project" value="InterPro"/>
</dbReference>
<dbReference type="GO" id="GO:0003677">
    <property type="term" value="F:DNA binding"/>
    <property type="evidence" value="ECO:0007669"/>
    <property type="project" value="UniProtKB-KW"/>
</dbReference>
<keyword evidence="1" id="KW-0805">Transcription regulation</keyword>
<dbReference type="Proteomes" id="UP000596035">
    <property type="component" value="Chromosome"/>
</dbReference>
<sequence length="143" mass="16205">METRTGFLITQIKQLQGRVFQRLLTESGVEEFNGPQGRILYVLWQQDGVPIAKLVRETGLAKSTLTAMLSRMESSGLITRCPGEQDGRQVIIKLTPRARGLEEKYDQVSQRMNSLFYKGMTQEEAYALDALLDRVLANLQELL</sequence>
<evidence type="ECO:0000313" key="7">
    <source>
        <dbReference type="Proteomes" id="UP000196710"/>
    </source>
</evidence>
<gene>
    <name evidence="5" type="ORF">ADH66_14180</name>
    <name evidence="6" type="ORF">I5Q82_04550</name>
</gene>
<dbReference type="PRINTS" id="PR00598">
    <property type="entry name" value="HTHMARR"/>
</dbReference>
<keyword evidence="7" id="KW-1185">Reference proteome</keyword>
<dbReference type="InterPro" id="IPR000835">
    <property type="entry name" value="HTH_MarR-typ"/>
</dbReference>
<dbReference type="PROSITE" id="PS50995">
    <property type="entry name" value="HTH_MARR_2"/>
    <property type="match status" value="1"/>
</dbReference>
<reference evidence="6 8" key="3">
    <citation type="submission" date="2020-11" db="EMBL/GenBank/DDBJ databases">
        <title>Closed and high quality bacterial genomes of the OMM12 community.</title>
        <authorList>
            <person name="Marbouty M."/>
            <person name="Lamy-Besnier Q."/>
            <person name="Debarbieux L."/>
            <person name="Koszul R."/>
        </authorList>
    </citation>
    <scope>NUCLEOTIDE SEQUENCE [LARGE SCALE GENOMIC DNA]</scope>
    <source>
        <strain evidence="6 8">KB18</strain>
    </source>
</reference>
<evidence type="ECO:0000313" key="5">
    <source>
        <dbReference type="EMBL" id="ASB41707.1"/>
    </source>
</evidence>
<evidence type="ECO:0000313" key="8">
    <source>
        <dbReference type="Proteomes" id="UP000596035"/>
    </source>
</evidence>
<dbReference type="Gene3D" id="1.10.10.10">
    <property type="entry name" value="Winged helix-like DNA-binding domain superfamily/Winged helix DNA-binding domain"/>
    <property type="match status" value="1"/>
</dbReference>
<feature type="domain" description="HTH marR-type" evidence="4">
    <location>
        <begin position="2"/>
        <end position="137"/>
    </location>
</feature>
<protein>
    <submittedName>
        <fullName evidence="6">MarR family transcriptional regulator</fullName>
    </submittedName>
</protein>
<dbReference type="PANTHER" id="PTHR42756">
    <property type="entry name" value="TRANSCRIPTIONAL REGULATOR, MARR"/>
    <property type="match status" value="1"/>
</dbReference>
<reference evidence="7" key="2">
    <citation type="submission" date="2017-05" db="EMBL/GenBank/DDBJ databases">
        <title>Improved OligoMM genomes.</title>
        <authorList>
            <person name="Garzetti D."/>
        </authorList>
    </citation>
    <scope>NUCLEOTIDE SEQUENCE [LARGE SCALE GENOMIC DNA]</scope>
    <source>
        <strain evidence="7">KB18</strain>
    </source>
</reference>
<proteinExistence type="predicted"/>
<evidence type="ECO:0000259" key="4">
    <source>
        <dbReference type="PROSITE" id="PS50995"/>
    </source>
</evidence>
<evidence type="ECO:0000256" key="2">
    <source>
        <dbReference type="ARBA" id="ARBA00023125"/>
    </source>
</evidence>
<dbReference type="EMBL" id="CP021422">
    <property type="protein sequence ID" value="ASB41707.1"/>
    <property type="molecule type" value="Genomic_DNA"/>
</dbReference>
<keyword evidence="3" id="KW-0804">Transcription</keyword>
<dbReference type="KEGG" id="amur:ADH66_14180"/>
<dbReference type="RefSeq" id="WP_066539400.1">
    <property type="nucleotide sequence ID" value="NZ_CAJTCQ010000005.1"/>
</dbReference>
<dbReference type="SUPFAM" id="SSF46785">
    <property type="entry name" value="Winged helix' DNA-binding domain"/>
    <property type="match status" value="1"/>
</dbReference>
<dbReference type="SMART" id="SM00347">
    <property type="entry name" value="HTH_MARR"/>
    <property type="match status" value="1"/>
</dbReference>
<dbReference type="EMBL" id="CP065321">
    <property type="protein sequence ID" value="QQR30972.1"/>
    <property type="molecule type" value="Genomic_DNA"/>
</dbReference>
<organism evidence="6 8">
    <name type="scientific">Acutalibacter muris</name>
    <dbReference type="NCBI Taxonomy" id="1796620"/>
    <lineage>
        <taxon>Bacteria</taxon>
        <taxon>Bacillati</taxon>
        <taxon>Bacillota</taxon>
        <taxon>Clostridia</taxon>
        <taxon>Eubacteriales</taxon>
        <taxon>Acutalibacteraceae</taxon>
        <taxon>Acutalibacter</taxon>
    </lineage>
</organism>
<evidence type="ECO:0000313" key="6">
    <source>
        <dbReference type="EMBL" id="QQR30972.1"/>
    </source>
</evidence>
<evidence type="ECO:0000256" key="3">
    <source>
        <dbReference type="ARBA" id="ARBA00023163"/>
    </source>
</evidence>
<dbReference type="InterPro" id="IPR036390">
    <property type="entry name" value="WH_DNA-bd_sf"/>
</dbReference>
<name>A0A1Z2XTC3_9FIRM</name>
<evidence type="ECO:0000256" key="1">
    <source>
        <dbReference type="ARBA" id="ARBA00023015"/>
    </source>
</evidence>
<reference evidence="5" key="1">
    <citation type="journal article" date="2017" name="Genome Announc.">
        <title>High-Quality Whole-Genome Sequences of the Oligo-Mouse-Microbiota Bacterial Community.</title>
        <authorList>
            <person name="Garzetti D."/>
            <person name="Brugiroux S."/>
            <person name="Bunk B."/>
            <person name="Pukall R."/>
            <person name="McCoy K.D."/>
            <person name="Macpherson A.J."/>
            <person name="Stecher B."/>
        </authorList>
    </citation>
    <scope>NUCLEOTIDE SEQUENCE</scope>
    <source>
        <strain evidence="5">KB18</strain>
    </source>
</reference>
<dbReference type="PANTHER" id="PTHR42756:SF1">
    <property type="entry name" value="TRANSCRIPTIONAL REPRESSOR OF EMRAB OPERON"/>
    <property type="match status" value="1"/>
</dbReference>
<dbReference type="InterPro" id="IPR036388">
    <property type="entry name" value="WH-like_DNA-bd_sf"/>
</dbReference>
<accession>A0A1Z2XTC3</accession>
<dbReference type="Proteomes" id="UP000196710">
    <property type="component" value="Chromosome"/>
</dbReference>
<dbReference type="Pfam" id="PF01047">
    <property type="entry name" value="MarR"/>
    <property type="match status" value="1"/>
</dbReference>